<dbReference type="PROSITE" id="PS00687">
    <property type="entry name" value="ALDEHYDE_DEHYDR_GLU"/>
    <property type="match status" value="1"/>
</dbReference>
<evidence type="ECO:0000256" key="4">
    <source>
        <dbReference type="PROSITE-ProRule" id="PRU10007"/>
    </source>
</evidence>
<dbReference type="OrthoDB" id="6187633at2"/>
<dbReference type="InterPro" id="IPR016162">
    <property type="entry name" value="Ald_DH_N"/>
</dbReference>
<dbReference type="InterPro" id="IPR016161">
    <property type="entry name" value="Ald_DH/histidinol_DH"/>
</dbReference>
<dbReference type="InterPro" id="IPR016160">
    <property type="entry name" value="Ald_DH_CS_CYS"/>
</dbReference>
<comment type="similarity">
    <text evidence="1 5">Belongs to the aldehyde dehydrogenase family.</text>
</comment>
<dbReference type="InterPro" id="IPR016163">
    <property type="entry name" value="Ald_DH_C"/>
</dbReference>
<comment type="caution">
    <text evidence="7">The sequence shown here is derived from an EMBL/GenBank/DDBJ whole genome shotgun (WGS) entry which is preliminary data.</text>
</comment>
<evidence type="ECO:0000256" key="5">
    <source>
        <dbReference type="RuleBase" id="RU003345"/>
    </source>
</evidence>
<dbReference type="AlphaFoldDB" id="A0A3D8K111"/>
<dbReference type="InterPro" id="IPR015590">
    <property type="entry name" value="Aldehyde_DH_dom"/>
</dbReference>
<dbReference type="PROSITE" id="PS00070">
    <property type="entry name" value="ALDEHYDE_DEHYDR_CYS"/>
    <property type="match status" value="1"/>
</dbReference>
<name>A0A3D8K111_9BURK</name>
<feature type="active site" evidence="4">
    <location>
        <position position="260"/>
    </location>
</feature>
<keyword evidence="8" id="KW-1185">Reference proteome</keyword>
<dbReference type="Gene3D" id="3.40.309.10">
    <property type="entry name" value="Aldehyde Dehydrogenase, Chain A, domain 2"/>
    <property type="match status" value="1"/>
</dbReference>
<dbReference type="Pfam" id="PF00171">
    <property type="entry name" value="Aldedh"/>
    <property type="match status" value="1"/>
</dbReference>
<evidence type="ECO:0000313" key="8">
    <source>
        <dbReference type="Proteomes" id="UP000256838"/>
    </source>
</evidence>
<dbReference type="InterPro" id="IPR029510">
    <property type="entry name" value="Ald_DH_CS_GLU"/>
</dbReference>
<keyword evidence="3" id="KW-0520">NAD</keyword>
<reference evidence="7 8" key="1">
    <citation type="submission" date="2018-08" db="EMBL/GenBank/DDBJ databases">
        <title>Paraburkholderia sp. DHOM06 isolated from forest soil.</title>
        <authorList>
            <person name="Gao Z.-H."/>
            <person name="Qiu L.-H."/>
        </authorList>
    </citation>
    <scope>NUCLEOTIDE SEQUENCE [LARGE SCALE GENOMIC DNA]</scope>
    <source>
        <strain evidence="7 8">DHOM06</strain>
    </source>
</reference>
<dbReference type="Proteomes" id="UP000256838">
    <property type="component" value="Unassembled WGS sequence"/>
</dbReference>
<dbReference type="PANTHER" id="PTHR42986">
    <property type="entry name" value="BENZALDEHYDE DEHYDROGENASE YFMT"/>
    <property type="match status" value="1"/>
</dbReference>
<evidence type="ECO:0000256" key="1">
    <source>
        <dbReference type="ARBA" id="ARBA00009986"/>
    </source>
</evidence>
<evidence type="ECO:0000256" key="2">
    <source>
        <dbReference type="ARBA" id="ARBA00023002"/>
    </source>
</evidence>
<sequence>MTDIPRNPLIDQDVWTGRLFGGAEGSWYTAGETRDVTEPATGERLTNIGLARAADVARAAKAAAAAQPAWAALPPRDRAAIMRRAAAALERNLEHTAHYVARETGGIPAKAQLEVAEAATQLHIAAGLPLQPQGLVLPSTVGRTSYARRVPHGVVGVISPFNFPLILSMRSVAPALALGNAVVLKPDPQTPVSGGFLIARAFEEAGLPPGVLQVVPGDADAGAAVVEAPEVRMIAFTGSTAAGRKVGELAGRLLKKVSLELGGKNTLIVLDDADLDLAASNAAFGAFFHQGQICMATGRIVAHRKIAAELTRRLVEKATTLPIGDPASGTVAIGPLINARQLQNVDSIVRASVQAGAVLEAGGTYERLFYKPTVLSNVRPGMRAFDEEIFGPVAVVTPFDSDDEAVELANRTEYGLSCAVIGTSLNRATAIGDRLKCGLLHINGQTVADECVNPFGGRGDSGNGGSMGGPADAEEYTQWQWVTVKGAAERTPF</sequence>
<evidence type="ECO:0000313" key="7">
    <source>
        <dbReference type="EMBL" id="RDU98800.1"/>
    </source>
</evidence>
<protein>
    <submittedName>
        <fullName evidence="7">Aldehyde dehydrogenase family protein</fullName>
    </submittedName>
</protein>
<evidence type="ECO:0000259" key="6">
    <source>
        <dbReference type="Pfam" id="PF00171"/>
    </source>
</evidence>
<organism evidence="7 8">
    <name type="scientific">Trinickia dinghuensis</name>
    <dbReference type="NCBI Taxonomy" id="2291023"/>
    <lineage>
        <taxon>Bacteria</taxon>
        <taxon>Pseudomonadati</taxon>
        <taxon>Pseudomonadota</taxon>
        <taxon>Betaproteobacteria</taxon>
        <taxon>Burkholderiales</taxon>
        <taxon>Burkholderiaceae</taxon>
        <taxon>Trinickia</taxon>
    </lineage>
</organism>
<dbReference type="CDD" id="cd07152">
    <property type="entry name" value="ALDH_BenzADH"/>
    <property type="match status" value="1"/>
</dbReference>
<proteinExistence type="inferred from homology"/>
<gene>
    <name evidence="7" type="ORF">DWV00_11080</name>
</gene>
<dbReference type="EMBL" id="QRGA01000006">
    <property type="protein sequence ID" value="RDU98800.1"/>
    <property type="molecule type" value="Genomic_DNA"/>
</dbReference>
<dbReference type="RefSeq" id="WP_115533615.1">
    <property type="nucleotide sequence ID" value="NZ_QRGA01000006.1"/>
</dbReference>
<dbReference type="Gene3D" id="3.40.605.10">
    <property type="entry name" value="Aldehyde Dehydrogenase, Chain A, domain 1"/>
    <property type="match status" value="1"/>
</dbReference>
<dbReference type="PANTHER" id="PTHR42986:SF1">
    <property type="entry name" value="BENZALDEHYDE DEHYDROGENASE YFMT"/>
    <property type="match status" value="1"/>
</dbReference>
<dbReference type="SUPFAM" id="SSF53720">
    <property type="entry name" value="ALDH-like"/>
    <property type="match status" value="1"/>
</dbReference>
<dbReference type="FunFam" id="3.40.605.10:FF:000007">
    <property type="entry name" value="NAD/NADP-dependent betaine aldehyde dehydrogenase"/>
    <property type="match status" value="1"/>
</dbReference>
<feature type="domain" description="Aldehyde dehydrogenase" evidence="6">
    <location>
        <begin position="31"/>
        <end position="482"/>
    </location>
</feature>
<evidence type="ECO:0000256" key="3">
    <source>
        <dbReference type="ARBA" id="ARBA00023027"/>
    </source>
</evidence>
<accession>A0A3D8K111</accession>
<keyword evidence="2 5" id="KW-0560">Oxidoreductase</keyword>
<dbReference type="GO" id="GO:0016620">
    <property type="term" value="F:oxidoreductase activity, acting on the aldehyde or oxo group of donors, NAD or NADP as acceptor"/>
    <property type="evidence" value="ECO:0007669"/>
    <property type="project" value="InterPro"/>
</dbReference>